<dbReference type="InterPro" id="IPR036097">
    <property type="entry name" value="HisK_dim/P_sf"/>
</dbReference>
<proteinExistence type="predicted"/>
<dbReference type="OrthoDB" id="9786919at2"/>
<evidence type="ECO:0000256" key="6">
    <source>
        <dbReference type="ARBA" id="ARBA00022692"/>
    </source>
</evidence>
<keyword evidence="7 14" id="KW-0418">Kinase</keyword>
<name>A0A2T0SBF0_9ACTN</name>
<organism evidence="14 15">
    <name type="scientific">Pseudosporangium ferrugineum</name>
    <dbReference type="NCBI Taxonomy" id="439699"/>
    <lineage>
        <taxon>Bacteria</taxon>
        <taxon>Bacillati</taxon>
        <taxon>Actinomycetota</taxon>
        <taxon>Actinomycetes</taxon>
        <taxon>Micromonosporales</taxon>
        <taxon>Micromonosporaceae</taxon>
        <taxon>Pseudosporangium</taxon>
    </lineage>
</organism>
<evidence type="ECO:0000259" key="13">
    <source>
        <dbReference type="PROSITE" id="PS50885"/>
    </source>
</evidence>
<dbReference type="RefSeq" id="WP_106126342.1">
    <property type="nucleotide sequence ID" value="NZ_PVZG01000004.1"/>
</dbReference>
<dbReference type="PROSITE" id="PS50109">
    <property type="entry name" value="HIS_KIN"/>
    <property type="match status" value="1"/>
</dbReference>
<evidence type="ECO:0000256" key="1">
    <source>
        <dbReference type="ARBA" id="ARBA00000085"/>
    </source>
</evidence>
<feature type="transmembrane region" description="Helical" evidence="11">
    <location>
        <begin position="162"/>
        <end position="185"/>
    </location>
</feature>
<dbReference type="InterPro" id="IPR003660">
    <property type="entry name" value="HAMP_dom"/>
</dbReference>
<keyword evidence="6 11" id="KW-0812">Transmembrane</keyword>
<dbReference type="SMART" id="SM00388">
    <property type="entry name" value="HisKA"/>
    <property type="match status" value="1"/>
</dbReference>
<evidence type="ECO:0000256" key="4">
    <source>
        <dbReference type="ARBA" id="ARBA00022553"/>
    </source>
</evidence>
<comment type="subcellular location">
    <subcellularLocation>
        <location evidence="2">Cell membrane</location>
    </subcellularLocation>
</comment>
<dbReference type="SMART" id="SM00387">
    <property type="entry name" value="HATPase_c"/>
    <property type="match status" value="1"/>
</dbReference>
<dbReference type="SUPFAM" id="SSF55874">
    <property type="entry name" value="ATPase domain of HSP90 chaperone/DNA topoisomerase II/histidine kinase"/>
    <property type="match status" value="1"/>
</dbReference>
<keyword evidence="15" id="KW-1185">Reference proteome</keyword>
<evidence type="ECO:0000256" key="2">
    <source>
        <dbReference type="ARBA" id="ARBA00004236"/>
    </source>
</evidence>
<feature type="domain" description="Histidine kinase" evidence="12">
    <location>
        <begin position="246"/>
        <end position="455"/>
    </location>
</feature>
<dbReference type="Gene3D" id="6.10.340.10">
    <property type="match status" value="1"/>
</dbReference>
<evidence type="ECO:0000256" key="9">
    <source>
        <dbReference type="ARBA" id="ARBA00023012"/>
    </source>
</evidence>
<dbReference type="InterPro" id="IPR050428">
    <property type="entry name" value="TCS_sensor_his_kinase"/>
</dbReference>
<dbReference type="InterPro" id="IPR005467">
    <property type="entry name" value="His_kinase_dom"/>
</dbReference>
<evidence type="ECO:0000256" key="3">
    <source>
        <dbReference type="ARBA" id="ARBA00012438"/>
    </source>
</evidence>
<dbReference type="InterPro" id="IPR003661">
    <property type="entry name" value="HisK_dim/P_dom"/>
</dbReference>
<dbReference type="Pfam" id="PF00512">
    <property type="entry name" value="HisKA"/>
    <property type="match status" value="1"/>
</dbReference>
<keyword evidence="10 11" id="KW-0472">Membrane</keyword>
<dbReference type="SMART" id="SM00304">
    <property type="entry name" value="HAMP"/>
    <property type="match status" value="1"/>
</dbReference>
<dbReference type="Gene3D" id="1.10.287.130">
    <property type="match status" value="1"/>
</dbReference>
<dbReference type="CDD" id="cd00075">
    <property type="entry name" value="HATPase"/>
    <property type="match status" value="1"/>
</dbReference>
<feature type="domain" description="HAMP" evidence="13">
    <location>
        <begin position="186"/>
        <end position="238"/>
    </location>
</feature>
<dbReference type="Gene3D" id="3.30.565.10">
    <property type="entry name" value="Histidine kinase-like ATPase, C-terminal domain"/>
    <property type="match status" value="1"/>
</dbReference>
<dbReference type="SUPFAM" id="SSF47384">
    <property type="entry name" value="Homodimeric domain of signal transducing histidine kinase"/>
    <property type="match status" value="1"/>
</dbReference>
<dbReference type="InterPro" id="IPR003594">
    <property type="entry name" value="HATPase_dom"/>
</dbReference>
<protein>
    <recommendedName>
        <fullName evidence="3">histidine kinase</fullName>
        <ecNumber evidence="3">2.7.13.3</ecNumber>
    </recommendedName>
</protein>
<dbReference type="InterPro" id="IPR036890">
    <property type="entry name" value="HATPase_C_sf"/>
</dbReference>
<dbReference type="AlphaFoldDB" id="A0A2T0SBF0"/>
<evidence type="ECO:0000256" key="5">
    <source>
        <dbReference type="ARBA" id="ARBA00022679"/>
    </source>
</evidence>
<evidence type="ECO:0000256" key="10">
    <source>
        <dbReference type="ARBA" id="ARBA00023136"/>
    </source>
</evidence>
<reference evidence="14 15" key="1">
    <citation type="submission" date="2018-03" db="EMBL/GenBank/DDBJ databases">
        <title>Genomic Encyclopedia of Archaeal and Bacterial Type Strains, Phase II (KMG-II): from individual species to whole genera.</title>
        <authorList>
            <person name="Goeker M."/>
        </authorList>
    </citation>
    <scope>NUCLEOTIDE SEQUENCE [LARGE SCALE GENOMIC DNA]</scope>
    <source>
        <strain evidence="14 15">DSM 45348</strain>
    </source>
</reference>
<dbReference type="PRINTS" id="PR00344">
    <property type="entry name" value="BCTRLSENSOR"/>
</dbReference>
<evidence type="ECO:0000313" key="15">
    <source>
        <dbReference type="Proteomes" id="UP000239209"/>
    </source>
</evidence>
<dbReference type="Pfam" id="PF00672">
    <property type="entry name" value="HAMP"/>
    <property type="match status" value="1"/>
</dbReference>
<dbReference type="PROSITE" id="PS50885">
    <property type="entry name" value="HAMP"/>
    <property type="match status" value="1"/>
</dbReference>
<dbReference type="Pfam" id="PF02518">
    <property type="entry name" value="HATPase_c"/>
    <property type="match status" value="1"/>
</dbReference>
<evidence type="ECO:0000256" key="11">
    <source>
        <dbReference type="SAM" id="Phobius"/>
    </source>
</evidence>
<dbReference type="CDD" id="cd00082">
    <property type="entry name" value="HisKA"/>
    <property type="match status" value="1"/>
</dbReference>
<evidence type="ECO:0000313" key="14">
    <source>
        <dbReference type="EMBL" id="PRY30736.1"/>
    </source>
</evidence>
<comment type="caution">
    <text evidence="14">The sequence shown here is derived from an EMBL/GenBank/DDBJ whole genome shotgun (WGS) entry which is preliminary data.</text>
</comment>
<comment type="catalytic activity">
    <reaction evidence="1">
        <text>ATP + protein L-histidine = ADP + protein N-phospho-L-histidine.</text>
        <dbReference type="EC" id="2.7.13.3"/>
    </reaction>
</comment>
<accession>A0A2T0SBF0</accession>
<dbReference type="PANTHER" id="PTHR45436:SF5">
    <property type="entry name" value="SENSOR HISTIDINE KINASE TRCS"/>
    <property type="match status" value="1"/>
</dbReference>
<dbReference type="EC" id="2.7.13.3" evidence="3"/>
<keyword evidence="5" id="KW-0808">Transferase</keyword>
<dbReference type="PANTHER" id="PTHR45436">
    <property type="entry name" value="SENSOR HISTIDINE KINASE YKOH"/>
    <property type="match status" value="1"/>
</dbReference>
<evidence type="ECO:0000259" key="12">
    <source>
        <dbReference type="PROSITE" id="PS50109"/>
    </source>
</evidence>
<evidence type="ECO:0000256" key="8">
    <source>
        <dbReference type="ARBA" id="ARBA00022989"/>
    </source>
</evidence>
<gene>
    <name evidence="14" type="ORF">CLV70_104288</name>
</gene>
<dbReference type="GO" id="GO:0000155">
    <property type="term" value="F:phosphorelay sensor kinase activity"/>
    <property type="evidence" value="ECO:0007669"/>
    <property type="project" value="InterPro"/>
</dbReference>
<evidence type="ECO:0000256" key="7">
    <source>
        <dbReference type="ARBA" id="ARBA00022777"/>
    </source>
</evidence>
<dbReference type="InterPro" id="IPR004358">
    <property type="entry name" value="Sig_transdc_His_kin-like_C"/>
</dbReference>
<sequence>MTRRLLLTYATFALLILVSLEVPLGYVYHRNEEQHAFAQLEHDAEVLAAFVDTALSRRESAQVDLLAHESAERLGGDVDVVDHRGVLLSSTHPGKHAHGDLATAPDIRTVLSGQGRISTRTAESGGVDIMSVAVPIHPGVASLGAVRVSVPLHPVETRIHRFWAILAAVGIAVLLAAALVAFWLARWISKPVRALEEATRSLPDGPLPSAAVAAGPPELRRLAETFSATANRIQTLIRTQRAFIGHASHQLKTPLAALRLRLENLEDDIGPAGERNLRAALTEADRLAQMVETLLAMARYEQSDLPLEEADLPAAVADRVFLWSSLATEHEVRLAADGPDGVRVRAMPGAVDQILDNLLSNALRVAPAGSAVRIAWSVRDATAELHVVDEGPGLSPEHRLRALDPFWRAPGAAKGGTGLGLSLVHKLAGAGGGDVELRAAEGGGVDAVVTFPAGAADLGEHAEKPAYASQ</sequence>
<dbReference type="Proteomes" id="UP000239209">
    <property type="component" value="Unassembled WGS sequence"/>
</dbReference>
<dbReference type="EMBL" id="PVZG01000004">
    <property type="protein sequence ID" value="PRY30736.1"/>
    <property type="molecule type" value="Genomic_DNA"/>
</dbReference>
<keyword evidence="8 11" id="KW-1133">Transmembrane helix</keyword>
<keyword evidence="4" id="KW-0597">Phosphoprotein</keyword>
<keyword evidence="9" id="KW-0902">Two-component regulatory system</keyword>
<dbReference type="GO" id="GO:0005886">
    <property type="term" value="C:plasma membrane"/>
    <property type="evidence" value="ECO:0007669"/>
    <property type="project" value="UniProtKB-SubCell"/>
</dbReference>